<evidence type="ECO:0000256" key="6">
    <source>
        <dbReference type="ARBA" id="ARBA00022927"/>
    </source>
</evidence>
<dbReference type="GO" id="GO:0005737">
    <property type="term" value="C:cytoplasm"/>
    <property type="evidence" value="ECO:0007669"/>
    <property type="project" value="UniProtKB-SubCell"/>
</dbReference>
<dbReference type="Proteomes" id="UP001566132">
    <property type="component" value="Unassembled WGS sequence"/>
</dbReference>
<dbReference type="InterPro" id="IPR057672">
    <property type="entry name" value="TPR_IPO4/5"/>
</dbReference>
<protein>
    <recommendedName>
        <fullName evidence="9">Importin N-terminal domain-containing protein</fullName>
    </recommendedName>
</protein>
<evidence type="ECO:0000259" key="9">
    <source>
        <dbReference type="PROSITE" id="PS50166"/>
    </source>
</evidence>
<evidence type="ECO:0000256" key="8">
    <source>
        <dbReference type="SAM" id="MobiDB-lite"/>
    </source>
</evidence>
<dbReference type="EMBL" id="JBDJPC010000001">
    <property type="protein sequence ID" value="KAL1517437.1"/>
    <property type="molecule type" value="Genomic_DNA"/>
</dbReference>
<dbReference type="GO" id="GO:0015031">
    <property type="term" value="P:protein transport"/>
    <property type="evidence" value="ECO:0007669"/>
    <property type="project" value="UniProtKB-KW"/>
</dbReference>
<dbReference type="Pfam" id="PF25780">
    <property type="entry name" value="TPR_IPO5"/>
    <property type="match status" value="1"/>
</dbReference>
<keyword evidence="3" id="KW-0813">Transport</keyword>
<gene>
    <name evidence="10" type="ORF">ABEB36_001202</name>
</gene>
<organism evidence="10 11">
    <name type="scientific">Hypothenemus hampei</name>
    <name type="common">Coffee berry borer</name>
    <dbReference type="NCBI Taxonomy" id="57062"/>
    <lineage>
        <taxon>Eukaryota</taxon>
        <taxon>Metazoa</taxon>
        <taxon>Ecdysozoa</taxon>
        <taxon>Arthropoda</taxon>
        <taxon>Hexapoda</taxon>
        <taxon>Insecta</taxon>
        <taxon>Pterygota</taxon>
        <taxon>Neoptera</taxon>
        <taxon>Endopterygota</taxon>
        <taxon>Coleoptera</taxon>
        <taxon>Polyphaga</taxon>
        <taxon>Cucujiformia</taxon>
        <taxon>Curculionidae</taxon>
        <taxon>Scolytinae</taxon>
        <taxon>Hypothenemus</taxon>
    </lineage>
</organism>
<comment type="subcellular location">
    <subcellularLocation>
        <location evidence="2">Cytoplasm</location>
    </subcellularLocation>
    <subcellularLocation>
        <location evidence="1">Nucleus</location>
    </subcellularLocation>
</comment>
<name>A0ABD1FDU0_HYPHA</name>
<evidence type="ECO:0000313" key="10">
    <source>
        <dbReference type="EMBL" id="KAL1517437.1"/>
    </source>
</evidence>
<feature type="compositionally biased region" description="Acidic residues" evidence="8">
    <location>
        <begin position="643"/>
        <end position="656"/>
    </location>
</feature>
<dbReference type="AlphaFoldDB" id="A0ABD1FDU0"/>
<feature type="domain" description="Importin N-terminal" evidence="9">
    <location>
        <begin position="19"/>
        <end position="87"/>
    </location>
</feature>
<evidence type="ECO:0000256" key="5">
    <source>
        <dbReference type="ARBA" id="ARBA00022737"/>
    </source>
</evidence>
<evidence type="ECO:0000256" key="4">
    <source>
        <dbReference type="ARBA" id="ARBA00022490"/>
    </source>
</evidence>
<keyword evidence="5" id="KW-0677">Repeat</keyword>
<dbReference type="InterPro" id="IPR040122">
    <property type="entry name" value="Importin_beta"/>
</dbReference>
<evidence type="ECO:0000256" key="3">
    <source>
        <dbReference type="ARBA" id="ARBA00022448"/>
    </source>
</evidence>
<dbReference type="Pfam" id="PF03810">
    <property type="entry name" value="IBN_N"/>
    <property type="match status" value="1"/>
</dbReference>
<dbReference type="InterPro" id="IPR000357">
    <property type="entry name" value="HEAT"/>
</dbReference>
<accession>A0ABD1FDU0</accession>
<sequence>MEAILAKLLVPNNVTIHEGTKELKEAFKRPEAIPALCDVIVTSSNPQIRQSASVLLRRKLGKRRQWNKVSADVRNRIKQGMLQALITEQEKLVKNAIAQFIGIIGKHEFADNSWPELLQFIHTLCSSDSIVDREMGMYTLSIMTEVSHSSFIVHAESFAMLFTNILGNLNQLNGNLAYYTVITMKNLVSVINGHQQMINVYHQLLPRILEIINEFASDDEKKVCDLFEILEELIEYAIAVVAPHVKLIIDMCLHIGSNSSIPTPVQIKAISVVGWLIRAKSKVVQKNKLVEPIIDVLIHLMAQQPDDEGNEEYFLGDPDQFTSITVATQTLDLIALNIPADKVVPYLLTKVKPAIQGGDIYAQKAAYLSLAILAEGCSERIRTKYLNEFLKCVCHAIHNPNPVVRNAALFALGQFAEHLQPEISQYASELLPVLFECLNEILKQMKVDGKDPPSLDRLFYALETFCENLEDGLMPYLNTLMERLFMALAPEYHSIQLKRVALSALGAAATAVKEGLLHYFDKIIQVLNFYINSDPNSEIHQIQCYAIETLAVVAQFIGAENFKPLANESLQLGLRILDETEDPDVKKSVYALFAALAIVIKEELSPILPKIVQKMIDSIQSSEGIVTHYDEEKEEIDVYADLSEEEDDENAEEDIEGSSSASDDSTQCRYSVENAYNEEKEQACLALREICLNTGSAFLPYIEKSFEEIFKLINYPQDDIRRASVEALQQFCISLYTVNTPESKHALYKALQMFIPKCSELIRTDEERSVVMVCLDAYAALLDEIGGNVFVEDGHREAIMNCVIEVLTMKTMCQDTDLGTQTESNEEDTEAEQDELLLESAGDVIPKFAAALTPDDFVCYFPNVLKLLSGRTVKQNSVSQRSFAFGTLAECMKPLDVYVERFLPELLKMWLTGAKDPKEEVRNNAIFGLGEMILYGKDRVFNYYSEILNALSQAVGKETHAGTLDNICGALAKMIIVNPNGIPLDQVFPAFLQKLPLRDDFTENEAVIKCFASLYQQGNEVIKRHLGDVIKATVHVYIKDQAPDDDTKQILVQLIRTLNRDFSQEFAHAVNSLGSEATESIQKLLSS</sequence>
<dbReference type="InterPro" id="IPR001494">
    <property type="entry name" value="Importin-beta_N"/>
</dbReference>
<reference evidence="10 11" key="1">
    <citation type="submission" date="2024-05" db="EMBL/GenBank/DDBJ databases">
        <title>Genetic variation in Jamaican populations of the coffee berry borer (Hypothenemus hampei).</title>
        <authorList>
            <person name="Errbii M."/>
            <person name="Myrie A."/>
        </authorList>
    </citation>
    <scope>NUCLEOTIDE SEQUENCE [LARGE SCALE GENOMIC DNA]</scope>
    <source>
        <strain evidence="10">JA-Hopewell-2020-01-JO</strain>
        <tissue evidence="10">Whole body</tissue>
    </source>
</reference>
<evidence type="ECO:0000313" key="11">
    <source>
        <dbReference type="Proteomes" id="UP001566132"/>
    </source>
</evidence>
<keyword evidence="11" id="KW-1185">Reference proteome</keyword>
<dbReference type="InterPro" id="IPR011989">
    <property type="entry name" value="ARM-like"/>
</dbReference>
<proteinExistence type="predicted"/>
<dbReference type="GO" id="GO:0005634">
    <property type="term" value="C:nucleus"/>
    <property type="evidence" value="ECO:0007669"/>
    <property type="project" value="UniProtKB-SubCell"/>
</dbReference>
<feature type="compositionally biased region" description="Polar residues" evidence="8">
    <location>
        <begin position="657"/>
        <end position="666"/>
    </location>
</feature>
<dbReference type="InterPro" id="IPR016024">
    <property type="entry name" value="ARM-type_fold"/>
</dbReference>
<evidence type="ECO:0000256" key="2">
    <source>
        <dbReference type="ARBA" id="ARBA00004496"/>
    </source>
</evidence>
<comment type="caution">
    <text evidence="10">The sequence shown here is derived from an EMBL/GenBank/DDBJ whole genome shotgun (WGS) entry which is preliminary data.</text>
</comment>
<dbReference type="PROSITE" id="PS50166">
    <property type="entry name" value="IMPORTIN_B_NT"/>
    <property type="match status" value="1"/>
</dbReference>
<keyword evidence="6" id="KW-0653">Protein transport</keyword>
<dbReference type="PANTHER" id="PTHR10527">
    <property type="entry name" value="IMPORTIN BETA"/>
    <property type="match status" value="1"/>
</dbReference>
<dbReference type="SMART" id="SM00913">
    <property type="entry name" value="IBN_N"/>
    <property type="match status" value="1"/>
</dbReference>
<evidence type="ECO:0000256" key="1">
    <source>
        <dbReference type="ARBA" id="ARBA00004123"/>
    </source>
</evidence>
<dbReference type="Gene3D" id="1.25.10.10">
    <property type="entry name" value="Leucine-rich Repeat Variant"/>
    <property type="match status" value="1"/>
</dbReference>
<dbReference type="SUPFAM" id="SSF48371">
    <property type="entry name" value="ARM repeat"/>
    <property type="match status" value="2"/>
</dbReference>
<keyword evidence="4" id="KW-0963">Cytoplasm</keyword>
<feature type="region of interest" description="Disordered" evidence="8">
    <location>
        <begin position="643"/>
        <end position="666"/>
    </location>
</feature>
<evidence type="ECO:0000256" key="7">
    <source>
        <dbReference type="ARBA" id="ARBA00023242"/>
    </source>
</evidence>
<dbReference type="Pfam" id="PF02985">
    <property type="entry name" value="HEAT"/>
    <property type="match status" value="1"/>
</dbReference>
<keyword evidence="7" id="KW-0539">Nucleus</keyword>